<accession>A0A6A5HUP2</accession>
<dbReference type="CTD" id="78773592"/>
<gene>
    <name evidence="1" type="ORF">GCK72_003326</name>
</gene>
<evidence type="ECO:0000313" key="1">
    <source>
        <dbReference type="EMBL" id="KAF1771499.1"/>
    </source>
</evidence>
<dbReference type="EMBL" id="WUAV01000001">
    <property type="protein sequence ID" value="KAF1771499.1"/>
    <property type="molecule type" value="Genomic_DNA"/>
</dbReference>
<sequence>MVLISSYVIPIYAFLLTGTWIPPGEDPNSFVNKLANEACTMNDVTPMLSFSGSLPGLTILMGQFAMDHNALFLCERRKNETELEMMQSGDYLFEEMTATIFRSFGLDAAFFKELFR</sequence>
<proteinExistence type="predicted"/>
<reference evidence="1 2" key="1">
    <citation type="submission" date="2019-12" db="EMBL/GenBank/DDBJ databases">
        <title>Chromosome-level assembly of the Caenorhabditis remanei genome.</title>
        <authorList>
            <person name="Teterina A.A."/>
            <person name="Willis J.H."/>
            <person name="Phillips P.C."/>
        </authorList>
    </citation>
    <scope>NUCLEOTIDE SEQUENCE [LARGE SCALE GENOMIC DNA]</scope>
    <source>
        <strain evidence="1 2">PX506</strain>
        <tissue evidence="1">Whole organism</tissue>
    </source>
</reference>
<dbReference type="GeneID" id="78773592"/>
<name>A0A6A5HUP2_CAERE</name>
<protein>
    <submittedName>
        <fullName evidence="1">Uncharacterized protein</fullName>
    </submittedName>
</protein>
<dbReference type="RefSeq" id="XP_053592617.1">
    <property type="nucleotide sequence ID" value="XM_053723972.1"/>
</dbReference>
<organism evidence="1 2">
    <name type="scientific">Caenorhabditis remanei</name>
    <name type="common">Caenorhabditis vulgaris</name>
    <dbReference type="NCBI Taxonomy" id="31234"/>
    <lineage>
        <taxon>Eukaryota</taxon>
        <taxon>Metazoa</taxon>
        <taxon>Ecdysozoa</taxon>
        <taxon>Nematoda</taxon>
        <taxon>Chromadorea</taxon>
        <taxon>Rhabditida</taxon>
        <taxon>Rhabditina</taxon>
        <taxon>Rhabditomorpha</taxon>
        <taxon>Rhabditoidea</taxon>
        <taxon>Rhabditidae</taxon>
        <taxon>Peloderinae</taxon>
        <taxon>Caenorhabditis</taxon>
    </lineage>
</organism>
<comment type="caution">
    <text evidence="1">The sequence shown here is derived from an EMBL/GenBank/DDBJ whole genome shotgun (WGS) entry which is preliminary data.</text>
</comment>
<dbReference type="AlphaFoldDB" id="A0A6A5HUP2"/>
<evidence type="ECO:0000313" key="2">
    <source>
        <dbReference type="Proteomes" id="UP000483820"/>
    </source>
</evidence>
<dbReference type="Proteomes" id="UP000483820">
    <property type="component" value="Chromosome I"/>
</dbReference>
<dbReference type="KEGG" id="crq:GCK72_003326"/>